<sequence>MQFSIFCSVDVVVKIMFFQVTFAVSGIGRNIQNFTLIGEREVSRFEHAFLWRISIVIAQLTITPPRTTLVRWPIEFTHNGTDGKESFVMMRHTIGWNYRNT</sequence>
<protein>
    <submittedName>
        <fullName evidence="1">Putative secreted peptide</fullName>
    </submittedName>
</protein>
<accession>A0A2M3ZSJ5</accession>
<dbReference type="AlphaFoldDB" id="A0A2M3ZSJ5"/>
<proteinExistence type="predicted"/>
<organism evidence="1">
    <name type="scientific">Anopheles braziliensis</name>
    <dbReference type="NCBI Taxonomy" id="58242"/>
    <lineage>
        <taxon>Eukaryota</taxon>
        <taxon>Metazoa</taxon>
        <taxon>Ecdysozoa</taxon>
        <taxon>Arthropoda</taxon>
        <taxon>Hexapoda</taxon>
        <taxon>Insecta</taxon>
        <taxon>Pterygota</taxon>
        <taxon>Neoptera</taxon>
        <taxon>Endopterygota</taxon>
        <taxon>Diptera</taxon>
        <taxon>Nematocera</taxon>
        <taxon>Culicoidea</taxon>
        <taxon>Culicidae</taxon>
        <taxon>Anophelinae</taxon>
        <taxon>Anopheles</taxon>
    </lineage>
</organism>
<evidence type="ECO:0000313" key="1">
    <source>
        <dbReference type="EMBL" id="MBW31420.1"/>
    </source>
</evidence>
<name>A0A2M3ZSJ5_9DIPT</name>
<reference evidence="1" key="1">
    <citation type="submission" date="2018-01" db="EMBL/GenBank/DDBJ databases">
        <title>An insight into the sialome of Amazonian anophelines.</title>
        <authorList>
            <person name="Ribeiro J.M."/>
            <person name="Scarpassa V."/>
            <person name="Calvo E."/>
        </authorList>
    </citation>
    <scope>NUCLEOTIDE SEQUENCE</scope>
    <source>
        <tissue evidence="1">Salivary glands</tissue>
    </source>
</reference>
<dbReference type="EMBL" id="GGFM01010669">
    <property type="protein sequence ID" value="MBW31420.1"/>
    <property type="molecule type" value="Transcribed_RNA"/>
</dbReference>